<keyword evidence="6" id="KW-1040">Host Golgi apparatus</keyword>
<keyword evidence="10" id="KW-1039">Host endosome</keyword>
<evidence type="ECO:0000256" key="4">
    <source>
        <dbReference type="ARBA" id="ARBA00022562"/>
    </source>
</evidence>
<keyword evidence="9 15" id="KW-1177">Microtubular inwards viral transport</keyword>
<keyword evidence="13 15" id="KW-1015">Disulfide bond</keyword>
<keyword evidence="14 15" id="KW-1160">Virus entry into host cell</keyword>
<keyword evidence="2 15" id="KW-0597">Phosphoprotein</keyword>
<evidence type="ECO:0000256" key="15">
    <source>
        <dbReference type="HAMAP-Rule" id="MF_04003"/>
    </source>
</evidence>
<dbReference type="GO" id="GO:0046718">
    <property type="term" value="P:symbiont entry into host cell"/>
    <property type="evidence" value="ECO:0007669"/>
    <property type="project" value="UniProtKB-KW"/>
</dbReference>
<evidence type="ECO:0000256" key="3">
    <source>
        <dbReference type="ARBA" id="ARBA00022561"/>
    </source>
</evidence>
<gene>
    <name evidence="15" type="primary">L2</name>
</gene>
<dbReference type="Pfam" id="PF00513">
    <property type="entry name" value="Late_protein_L2"/>
    <property type="match status" value="1"/>
</dbReference>
<dbReference type="HAMAP" id="MF_04003">
    <property type="entry name" value="PPV_L2"/>
    <property type="match status" value="1"/>
</dbReference>
<evidence type="ECO:0000256" key="13">
    <source>
        <dbReference type="ARBA" id="ARBA00023157"/>
    </source>
</evidence>
<proteinExistence type="inferred from homology"/>
<evidence type="ECO:0000256" key="7">
    <source>
        <dbReference type="ARBA" id="ARBA00022844"/>
    </source>
</evidence>
<dbReference type="GO" id="GO:0043657">
    <property type="term" value="C:host cell"/>
    <property type="evidence" value="ECO:0007669"/>
    <property type="project" value="GOC"/>
</dbReference>
<dbReference type="GO" id="GO:0075732">
    <property type="term" value="P:viral penetration into host nucleus"/>
    <property type="evidence" value="ECO:0007669"/>
    <property type="project" value="UniProtKB-KW"/>
</dbReference>
<dbReference type="GO" id="GO:0003677">
    <property type="term" value="F:DNA binding"/>
    <property type="evidence" value="ECO:0007669"/>
    <property type="project" value="UniProtKB-UniRule"/>
</dbReference>
<organism evidence="16">
    <name type="scientific">Human papillomavirus</name>
    <dbReference type="NCBI Taxonomy" id="10566"/>
    <lineage>
        <taxon>Viruses</taxon>
        <taxon>Monodnaviria</taxon>
        <taxon>Shotokuvirae</taxon>
        <taxon>Cossaviricota</taxon>
        <taxon>Papovaviricetes</taxon>
        <taxon>Zurhausenvirales</taxon>
        <taxon>Papillomaviridae</taxon>
    </lineage>
</organism>
<protein>
    <recommendedName>
        <fullName evidence="15">Minor capsid protein L2</fullName>
    </recommendedName>
</protein>
<evidence type="ECO:0000256" key="10">
    <source>
        <dbReference type="ARBA" id="ARBA00023046"/>
    </source>
</evidence>
<keyword evidence="4 15" id="KW-1048">Host nucleus</keyword>
<evidence type="ECO:0000256" key="8">
    <source>
        <dbReference type="ARBA" id="ARBA00022921"/>
    </source>
</evidence>
<evidence type="ECO:0000256" key="6">
    <source>
        <dbReference type="ARBA" id="ARBA00022812"/>
    </source>
</evidence>
<comment type="function">
    <text evidence="15">Minor protein of the capsid that localizes along the inner surface of the virion, within the central cavities beneath the L1 pentamers. Plays a role in capsid stabilization through interaction with the major capsid protein L1. Once the virion enters the host cell, L2 escorts the genomic DNA into the nucleus by promoting escape from the endosomal compartments and traffic through the host Golgi network. Mechanistically, the C-terminus of L2 possesses a cell-penetrating peptide that protudes from the host endosome, interacts with host cytoplasmic retromer cargo and thereby mediates the capsid delivery to the host trans-Golgi network. Plays a role through its interaction with host dynein in the intracellular microtubule-dependent transport of viral capsid toward the nucleus. Mediates the viral genome import into the nucleus through binding to host importins. Once within the nucleus, L2 localizes viral genomes to host PML bodies in order to activate early gene expression for establishment of infection. Later on, promotes late gene expression by interacting with the viral E2 protein and by inhibiting its transcriptional activation functions. During virion assembly, encapsidates the genome by direct interaction with the viral DNA.</text>
</comment>
<evidence type="ECO:0000256" key="5">
    <source>
        <dbReference type="ARBA" id="ARBA00022581"/>
    </source>
</evidence>
<accession>A0A385PKE3</accession>
<evidence type="ECO:0000256" key="11">
    <source>
        <dbReference type="ARBA" id="ARBA00023120"/>
    </source>
</evidence>
<evidence type="ECO:0000256" key="12">
    <source>
        <dbReference type="ARBA" id="ARBA00023125"/>
    </source>
</evidence>
<dbReference type="GO" id="GO:0075521">
    <property type="term" value="P:microtubule-dependent intracellular transport of viral material towards nucleus"/>
    <property type="evidence" value="ECO:0007669"/>
    <property type="project" value="UniProtKB-UniRule"/>
</dbReference>
<evidence type="ECO:0000313" key="16">
    <source>
        <dbReference type="EMBL" id="AYA94517.1"/>
    </source>
</evidence>
<keyword evidence="7 15" id="KW-0946">Virion</keyword>
<reference evidence="16" key="1">
    <citation type="journal article" date="2018" name="Nat. Med.">
        <title>Expanded skin virome in DOCK8-deficient patients.</title>
        <authorList>
            <consortium name="NISC Comparative Sequencing Program"/>
            <person name="Tirosh O."/>
            <person name="Conlan S."/>
            <person name="Deming C."/>
            <person name="Lee-Lin S.Q."/>
            <person name="Huang X."/>
            <person name="Su H.C."/>
            <person name="Freeman A.F."/>
            <person name="Segre J.A."/>
            <person name="Kong H.H."/>
        </authorList>
    </citation>
    <scope>NUCLEOTIDE SEQUENCE</scope>
    <source>
        <strain evidence="16">HPV-mSK_201</strain>
    </source>
</reference>
<keyword evidence="3 15" id="KW-0167">Capsid protein</keyword>
<dbReference type="InterPro" id="IPR000784">
    <property type="entry name" value="Late_L2"/>
</dbReference>
<keyword evidence="1 15" id="KW-1163">Viral penetration into host nucleus</keyword>
<feature type="disulfide bond" evidence="15">
    <location>
        <begin position="19"/>
        <end position="25"/>
    </location>
</feature>
<evidence type="ECO:0000256" key="9">
    <source>
        <dbReference type="ARBA" id="ARBA00022952"/>
    </source>
</evidence>
<dbReference type="GO" id="GO:0019028">
    <property type="term" value="C:viral capsid"/>
    <property type="evidence" value="ECO:0007669"/>
    <property type="project" value="UniProtKB-UniRule"/>
</dbReference>
<dbReference type="EMBL" id="MH777342">
    <property type="protein sequence ID" value="AYA94517.1"/>
    <property type="molecule type" value="Genomic_DNA"/>
</dbReference>
<dbReference type="GO" id="GO:0005198">
    <property type="term" value="F:structural molecule activity"/>
    <property type="evidence" value="ECO:0007669"/>
    <property type="project" value="UniProtKB-UniRule"/>
</dbReference>
<keyword evidence="11 15" id="KW-1176">Cytoplasmic inwards viral transport</keyword>
<keyword evidence="12 15" id="KW-0238">DNA-binding</keyword>
<dbReference type="GO" id="GO:0042025">
    <property type="term" value="C:host cell nucleus"/>
    <property type="evidence" value="ECO:0007669"/>
    <property type="project" value="UniProtKB-SubCell"/>
</dbReference>
<comment type="subunit">
    <text evidence="15">Interacts with major capsid protein L1. Interacts with E2; this interaction inhibits E2 transcriptional activity but not the DNA replication function E2. Interacts with host HSPA8; this interaction is required for L2 nuclear translocation. Interacts with host importins KPNB2 and KPNB3. Forms a complex with importin alpha2-beta1 heterodimers via interaction with the importin alpha2 adapter. Interacts with host DYNLT1; this interaction is essential for virus intracellular transport during entry. Interacts (via C-terminus) with host retromer subunits VPS35 AND VPS29.</text>
</comment>
<evidence type="ECO:0000256" key="14">
    <source>
        <dbReference type="ARBA" id="ARBA00023296"/>
    </source>
</evidence>
<evidence type="ECO:0000256" key="1">
    <source>
        <dbReference type="ARBA" id="ARBA00022524"/>
    </source>
</evidence>
<comment type="PTM">
    <text evidence="15">Highly phosphorylated.</text>
</comment>
<keyword evidence="8 15" id="KW-0426">Late protein</keyword>
<comment type="caution">
    <text evidence="15">Lacks conserved residue(s) required for the propagation of feature annotation.</text>
</comment>
<name>A0A385PKE3_9PAPI</name>
<sequence>MNGNKRTKRDTVENLYRTCRISGNCPPDVVNKVERKTLADILLQAFSSVLYLGGLGIGTGKGNVGVRPIPEIPSIETSVEIPSGTNRVEEIPLTDLATKPTRPTTTIRTQERPFSVPIDRIGAGFRPKDPTGIRPIDVIDPASPSVITLQEGLPDTIITIGEPNLETGESILNNLDIITDTTSIRSHPTVFQDVTNQLAILTVTPAEPPATEVVFSVLEEPIDPFVTLQSVAGHVEPTINIFVDPNLTGDDIILGEEIPLEPINPRLDFDIEEPPHFSTPEQRIQRAFSRARQFYRQHIQQVRTSNLNLLGDVSRAIQFGFENPAFEPEVTLEFEKDISTIEAAPDIDFTDVQKISRPYFSETPEGTIRVSRLAERAGMRTRSGTVLSQTMHYYYDISEIPFVEEIELAPLSETLGSPFIENPEAESIFVDELNVDPEDVLMDTYNDDFSSAHLIFNNVETEEDIVTYPTLVSDVGLRTLPTFSDIFISEQNLNADTTFNIPRIPIIPVQPALGTIVQSFDFYLHPSLRKKKRKRKKTYYF</sequence>
<comment type="similarity">
    <text evidence="15">Belongs to the papillomaviridae L2 protein family.</text>
</comment>
<evidence type="ECO:0000256" key="2">
    <source>
        <dbReference type="ARBA" id="ARBA00022553"/>
    </source>
</evidence>
<keyword evidence="5 15" id="KW-0945">Host-virus interaction</keyword>
<comment type="subcellular location">
    <subcellularLocation>
        <location evidence="15">Virion</location>
    </subcellularLocation>
    <subcellularLocation>
        <location evidence="15">Host nucleus</location>
    </subcellularLocation>
</comment>